<sequence length="512" mass="55313">MVHIFALVIALGALGRATAKPPETTQSLCCQHLSKSLPSIYLAPNSTEYDKSIRERWSGTAILHPGCVIAPTSTNEVSQAVKIIVKNKCQFSVKSGGHNANPGSNSIDRGVSIDLSKLNTVVLSADRSHVRLGSGATWGLAYDTLVNENIGFPGGVCGEVGVGGPSLGGGQSIFQARKGWIVDNILNYEVVLASGEIVNANQTSLPDLFKALKGGNTNFGIMTHADVASFDFDGVWIGTNYVAINGLAAPRAVMLDKLTRAMVNLVSGSNEEKETLVQLLVLYPSGPLGFLAHVAGIGLTNAANVANPPAAEEFLALPNRISFQSEHSNMSAYAHHNTQLLPSGARESNAGITITNDFATMRELWDEYDKIYDALPYKTEVDWIIQFLPQPKIQQSYAKGRGGNSLGLDHIDKDQIEIWFQPRWRDAALDDMMKNAQQKFVAISEKVAKKHGTYSPFMYISYAAPHQQPLCGYGAESLAFLKKTATKYDPDGIFQTMMPGGFKLSKANCTTD</sequence>
<evidence type="ECO:0000313" key="1">
    <source>
        <dbReference type="EMBL" id="KAJ3498437.1"/>
    </source>
</evidence>
<dbReference type="Proteomes" id="UP001148737">
    <property type="component" value="Unassembled WGS sequence"/>
</dbReference>
<name>A0ACC1R4L8_9HYPO</name>
<comment type="caution">
    <text evidence="1">The sequence shown here is derived from an EMBL/GenBank/DDBJ whole genome shotgun (WGS) entry which is preliminary data.</text>
</comment>
<keyword evidence="2" id="KW-1185">Reference proteome</keyword>
<reference evidence="1" key="1">
    <citation type="submission" date="2022-07" db="EMBL/GenBank/DDBJ databases">
        <title>Genome Sequence of Lecanicillium saksenae.</title>
        <authorList>
            <person name="Buettner E."/>
        </authorList>
    </citation>
    <scope>NUCLEOTIDE SEQUENCE</scope>
    <source>
        <strain evidence="1">VT-O1</strain>
    </source>
</reference>
<dbReference type="EMBL" id="JANAKD010000050">
    <property type="protein sequence ID" value="KAJ3498437.1"/>
    <property type="molecule type" value="Genomic_DNA"/>
</dbReference>
<gene>
    <name evidence="1" type="ORF">NLG97_g1122</name>
</gene>
<organism evidence="1 2">
    <name type="scientific">Lecanicillium saksenae</name>
    <dbReference type="NCBI Taxonomy" id="468837"/>
    <lineage>
        <taxon>Eukaryota</taxon>
        <taxon>Fungi</taxon>
        <taxon>Dikarya</taxon>
        <taxon>Ascomycota</taxon>
        <taxon>Pezizomycotina</taxon>
        <taxon>Sordariomycetes</taxon>
        <taxon>Hypocreomycetidae</taxon>
        <taxon>Hypocreales</taxon>
        <taxon>Cordycipitaceae</taxon>
        <taxon>Lecanicillium</taxon>
    </lineage>
</organism>
<protein>
    <submittedName>
        <fullName evidence="1">Uncharacterized protein</fullName>
    </submittedName>
</protein>
<accession>A0ACC1R4L8</accession>
<proteinExistence type="predicted"/>
<evidence type="ECO:0000313" key="2">
    <source>
        <dbReference type="Proteomes" id="UP001148737"/>
    </source>
</evidence>